<feature type="signal peptide" evidence="1">
    <location>
        <begin position="1"/>
        <end position="21"/>
    </location>
</feature>
<feature type="chain" id="PRO_5045447002" description="Porin" evidence="1">
    <location>
        <begin position="22"/>
        <end position="384"/>
    </location>
</feature>
<gene>
    <name evidence="2" type="ORF">NX722_23905</name>
</gene>
<dbReference type="EMBL" id="JAPFCC010000001">
    <property type="protein sequence ID" value="MCW7555613.1"/>
    <property type="molecule type" value="Genomic_DNA"/>
</dbReference>
<reference evidence="2 3" key="1">
    <citation type="submission" date="2022-10" db="EMBL/GenBank/DDBJ databases">
        <title>High-quality genome sequences of two octocoral-associated bacteria, Endozoicomonas euniceicola EF212 and Endozoicomonas gorgoniicola PS125.</title>
        <authorList>
            <person name="Chiou Y.-J."/>
            <person name="Chen Y.-H."/>
        </authorList>
    </citation>
    <scope>NUCLEOTIDE SEQUENCE [LARGE SCALE GENOMIC DNA]</scope>
    <source>
        <strain evidence="2 3">PS125</strain>
    </source>
</reference>
<organism evidence="2 3">
    <name type="scientific">Endozoicomonas gorgoniicola</name>
    <dbReference type="NCBI Taxonomy" id="1234144"/>
    <lineage>
        <taxon>Bacteria</taxon>
        <taxon>Pseudomonadati</taxon>
        <taxon>Pseudomonadota</taxon>
        <taxon>Gammaproteobacteria</taxon>
        <taxon>Oceanospirillales</taxon>
        <taxon>Endozoicomonadaceae</taxon>
        <taxon>Endozoicomonas</taxon>
    </lineage>
</organism>
<evidence type="ECO:0008006" key="4">
    <source>
        <dbReference type="Google" id="ProtNLM"/>
    </source>
</evidence>
<dbReference type="InterPro" id="IPR031609">
    <property type="entry name" value="CymA"/>
</dbReference>
<protein>
    <recommendedName>
        <fullName evidence="4">Porin</fullName>
    </recommendedName>
</protein>
<evidence type="ECO:0000313" key="3">
    <source>
        <dbReference type="Proteomes" id="UP001209854"/>
    </source>
</evidence>
<dbReference type="SUPFAM" id="SSF56925">
    <property type="entry name" value="OMPA-like"/>
    <property type="match status" value="1"/>
</dbReference>
<dbReference type="Pfam" id="PF16941">
    <property type="entry name" value="CymA"/>
    <property type="match status" value="1"/>
</dbReference>
<sequence>MDKKILSVVLANTVMAANAVAASDLNLPNTDDLTSEKLLTSIEKDKERSSAANYEAYKRDRSFNEYTETNYTHSAEETSYSPFGWSLSGNIGTSVEYEHRDTREWDGGKKKERIITNEIVGLFLHQHDWDLKAKYSLKQMNREQRNSITSDYYENADSYKHLLLLDKPFNLGNGWGTGLAYEGEYITNKITSPYVNHMNTNSFEQIFKPYATYWSNKYNAGFYSHVEYLRIDYDNNDWGSRDERGYSFLFKPYFNYGRYRFDLEFFYQNKDNKDFSGTGAHYSSDRFVEKYIEPTVRYSIKNGGVVYLNLRYTKNETRKKDAETYFKTVIKAKVGYEVDLGESWMLRAEYEYTRDRETSNKAEFSGKKKKIDAHTVYAHALYRF</sequence>
<evidence type="ECO:0000313" key="2">
    <source>
        <dbReference type="EMBL" id="MCW7555613.1"/>
    </source>
</evidence>
<name>A0ABT3N2P3_9GAMM</name>
<keyword evidence="1" id="KW-0732">Signal</keyword>
<proteinExistence type="predicted"/>
<keyword evidence="3" id="KW-1185">Reference proteome</keyword>
<accession>A0ABT3N2P3</accession>
<dbReference type="Proteomes" id="UP001209854">
    <property type="component" value="Unassembled WGS sequence"/>
</dbReference>
<dbReference type="InterPro" id="IPR011250">
    <property type="entry name" value="OMP/PagP_B-barrel"/>
</dbReference>
<evidence type="ECO:0000256" key="1">
    <source>
        <dbReference type="SAM" id="SignalP"/>
    </source>
</evidence>
<dbReference type="RefSeq" id="WP_262565360.1">
    <property type="nucleotide sequence ID" value="NZ_JAPFCC010000001.1"/>
</dbReference>
<comment type="caution">
    <text evidence="2">The sequence shown here is derived from an EMBL/GenBank/DDBJ whole genome shotgun (WGS) entry which is preliminary data.</text>
</comment>